<dbReference type="Proteomes" id="UP000193834">
    <property type="component" value="Unassembled WGS sequence"/>
</dbReference>
<protein>
    <submittedName>
        <fullName evidence="6">2-dehydro-3-deoxyphosphogluconate aldolase / (4S)-4-hydroxy-2-oxoglutarate aldolase</fullName>
    </submittedName>
</protein>
<dbReference type="NCBIfam" id="TIGR01182">
    <property type="entry name" value="eda"/>
    <property type="match status" value="1"/>
</dbReference>
<keyword evidence="4" id="KW-0456">Lyase</keyword>
<dbReference type="Pfam" id="PF01081">
    <property type="entry name" value="Aldolase"/>
    <property type="match status" value="1"/>
</dbReference>
<dbReference type="OrthoDB" id="9802667at2"/>
<dbReference type="RefSeq" id="WP_085492446.1">
    <property type="nucleotide sequence ID" value="NZ_FXAZ01000001.1"/>
</dbReference>
<keyword evidence="7" id="KW-1185">Reference proteome</keyword>
<dbReference type="CDD" id="cd00452">
    <property type="entry name" value="KDPG_aldolase"/>
    <property type="match status" value="1"/>
</dbReference>
<dbReference type="PANTHER" id="PTHR30246">
    <property type="entry name" value="2-KETO-3-DEOXY-6-PHOSPHOGLUCONATE ALDOLASE"/>
    <property type="match status" value="1"/>
</dbReference>
<evidence type="ECO:0000256" key="4">
    <source>
        <dbReference type="ARBA" id="ARBA00023239"/>
    </source>
</evidence>
<dbReference type="SUPFAM" id="SSF51569">
    <property type="entry name" value="Aldolase"/>
    <property type="match status" value="1"/>
</dbReference>
<comment type="pathway">
    <text evidence="1">Carbohydrate acid metabolism.</text>
</comment>
<dbReference type="STRING" id="1852522.SAMN06295960_0138"/>
<dbReference type="GO" id="GO:0016829">
    <property type="term" value="F:lyase activity"/>
    <property type="evidence" value="ECO:0007669"/>
    <property type="project" value="UniProtKB-KW"/>
</dbReference>
<evidence type="ECO:0000313" key="6">
    <source>
        <dbReference type="EMBL" id="SMG09493.1"/>
    </source>
</evidence>
<dbReference type="PANTHER" id="PTHR30246:SF1">
    <property type="entry name" value="2-DEHYDRO-3-DEOXY-6-PHOSPHOGALACTONATE ALDOLASE-RELATED"/>
    <property type="match status" value="1"/>
</dbReference>
<comment type="similarity">
    <text evidence="2">Belongs to the KHG/KDPG aldolase family.</text>
</comment>
<dbReference type="InterPro" id="IPR013785">
    <property type="entry name" value="Aldolase_TIM"/>
</dbReference>
<evidence type="ECO:0000313" key="7">
    <source>
        <dbReference type="Proteomes" id="UP000193834"/>
    </source>
</evidence>
<evidence type="ECO:0000256" key="1">
    <source>
        <dbReference type="ARBA" id="ARBA00004761"/>
    </source>
</evidence>
<evidence type="ECO:0000256" key="5">
    <source>
        <dbReference type="ARBA" id="ARBA00023277"/>
    </source>
</evidence>
<organism evidence="6 7">
    <name type="scientific">Paenibacillus aquistagni</name>
    <dbReference type="NCBI Taxonomy" id="1852522"/>
    <lineage>
        <taxon>Bacteria</taxon>
        <taxon>Bacillati</taxon>
        <taxon>Bacillota</taxon>
        <taxon>Bacilli</taxon>
        <taxon>Bacillales</taxon>
        <taxon>Paenibacillaceae</taxon>
        <taxon>Paenibacillus</taxon>
    </lineage>
</organism>
<dbReference type="EMBL" id="FXAZ01000001">
    <property type="protein sequence ID" value="SMG09493.1"/>
    <property type="molecule type" value="Genomic_DNA"/>
</dbReference>
<dbReference type="InterPro" id="IPR000887">
    <property type="entry name" value="Aldlse_KDPG_KHG"/>
</dbReference>
<accession>A0A1X7I6H7</accession>
<sequence length="231" mass="24566">MKKIQLLKQIHEQGVVAVLRADNHEQVIEMAEEAILGGIKVIEITMTVPKALRAIEELASKYSTIPDDDKPFAIIGAGTVLDAATARACILAGAAFVVGPSLQEDTVKLCNRYRVPIMPGVMTIADVQTALELGVDIVKLFPGNLYDPSIIKTMKGPLPQANFMPTGGVNVDNLADWIKAGAVAVGIGSDLTKEAVATGDMSCVRKQAQRYMAAYREAVGTSVKKSEAVTS</sequence>
<evidence type="ECO:0000256" key="3">
    <source>
        <dbReference type="ARBA" id="ARBA00011233"/>
    </source>
</evidence>
<proteinExistence type="inferred from homology"/>
<reference evidence="6 7" key="1">
    <citation type="submission" date="2017-04" db="EMBL/GenBank/DDBJ databases">
        <authorList>
            <person name="Afonso C.L."/>
            <person name="Miller P.J."/>
            <person name="Scott M.A."/>
            <person name="Spackman E."/>
            <person name="Goraichik I."/>
            <person name="Dimitrov K.M."/>
            <person name="Suarez D.L."/>
            <person name="Swayne D.E."/>
        </authorList>
    </citation>
    <scope>NUCLEOTIDE SEQUENCE [LARGE SCALE GENOMIC DNA]</scope>
    <source>
        <strain evidence="6 7">11</strain>
    </source>
</reference>
<comment type="subunit">
    <text evidence="3">Homotrimer.</text>
</comment>
<keyword evidence="5" id="KW-0119">Carbohydrate metabolism</keyword>
<dbReference type="AlphaFoldDB" id="A0A1X7I6H7"/>
<name>A0A1X7I6H7_9BACL</name>
<gene>
    <name evidence="6" type="ORF">SAMN06295960_0138</name>
</gene>
<evidence type="ECO:0000256" key="2">
    <source>
        <dbReference type="ARBA" id="ARBA00006906"/>
    </source>
</evidence>
<dbReference type="NCBIfam" id="NF005119">
    <property type="entry name" value="PRK06552.1"/>
    <property type="match status" value="1"/>
</dbReference>
<dbReference type="Gene3D" id="3.20.20.70">
    <property type="entry name" value="Aldolase class I"/>
    <property type="match status" value="1"/>
</dbReference>